<name>A0ABP8M363_9BACT</name>
<evidence type="ECO:0000256" key="1">
    <source>
        <dbReference type="SAM" id="Phobius"/>
    </source>
</evidence>
<feature type="domain" description="FecR protein" evidence="2">
    <location>
        <begin position="191"/>
        <end position="292"/>
    </location>
</feature>
<organism evidence="4 5">
    <name type="scientific">Ravibacter arvi</name>
    <dbReference type="NCBI Taxonomy" id="2051041"/>
    <lineage>
        <taxon>Bacteria</taxon>
        <taxon>Pseudomonadati</taxon>
        <taxon>Bacteroidota</taxon>
        <taxon>Cytophagia</taxon>
        <taxon>Cytophagales</taxon>
        <taxon>Spirosomataceae</taxon>
        <taxon>Ravibacter</taxon>
    </lineage>
</organism>
<evidence type="ECO:0000259" key="3">
    <source>
        <dbReference type="Pfam" id="PF16344"/>
    </source>
</evidence>
<dbReference type="PANTHER" id="PTHR30273">
    <property type="entry name" value="PERIPLASMIC SIGNAL SENSOR AND SIGMA FACTOR ACTIVATOR FECR-RELATED"/>
    <property type="match status" value="1"/>
</dbReference>
<sequence length="408" mass="45274">MVYNPENPRITYLLARHLQENLTVSEAEELKIWRQQSPANDALVKRLESAEDRTAAFQFLNNLDTGNAWANISRKIREDTVRRPLRSPFFSHRATWAAAVAILLLAGGMLTFFLGNRENSGLAISGDTRPYDPMTGAIRLTSGDLQVVELGKSVTDTVIQLKNETVTLKNNTISFVNTGPGSTSSESWHLLQTPVGRQLRVSLADGSHLWINSMSSVSFPAVFSTQNRIVKLEGEAFFDVANTGKTHPGKPATTFTVQSGPASVEVLGTRFNVNAYDGDPGIKTTLVEGVVQVHSSQKTKVLVPGEMAWADNGDLSVTKVDVLEMTAWKDRRFQFDNTPMSEVVKLLYRWYGVELVANTRIPDRHFTASISMDKSLPVFLKILETSGDVHFEFVGKKLRIKENKHSPL</sequence>
<evidence type="ECO:0000259" key="2">
    <source>
        <dbReference type="Pfam" id="PF04773"/>
    </source>
</evidence>
<dbReference type="Pfam" id="PF16344">
    <property type="entry name" value="FecR_C"/>
    <property type="match status" value="1"/>
</dbReference>
<keyword evidence="5" id="KW-1185">Reference proteome</keyword>
<dbReference type="Pfam" id="PF04773">
    <property type="entry name" value="FecR"/>
    <property type="match status" value="1"/>
</dbReference>
<evidence type="ECO:0000313" key="5">
    <source>
        <dbReference type="Proteomes" id="UP001501508"/>
    </source>
</evidence>
<reference evidence="5" key="1">
    <citation type="journal article" date="2019" name="Int. J. Syst. Evol. Microbiol.">
        <title>The Global Catalogue of Microorganisms (GCM) 10K type strain sequencing project: providing services to taxonomists for standard genome sequencing and annotation.</title>
        <authorList>
            <consortium name="The Broad Institute Genomics Platform"/>
            <consortium name="The Broad Institute Genome Sequencing Center for Infectious Disease"/>
            <person name="Wu L."/>
            <person name="Ma J."/>
        </authorList>
    </citation>
    <scope>NUCLEOTIDE SEQUENCE [LARGE SCALE GENOMIC DNA]</scope>
    <source>
        <strain evidence="5">JCM 31920</strain>
    </source>
</reference>
<dbReference type="InterPro" id="IPR032508">
    <property type="entry name" value="FecR_C"/>
</dbReference>
<dbReference type="InterPro" id="IPR012373">
    <property type="entry name" value="Ferrdict_sens_TM"/>
</dbReference>
<dbReference type="PANTHER" id="PTHR30273:SF2">
    <property type="entry name" value="PROTEIN FECR"/>
    <property type="match status" value="1"/>
</dbReference>
<dbReference type="Gene3D" id="3.55.50.30">
    <property type="match status" value="1"/>
</dbReference>
<dbReference type="RefSeq" id="WP_345029997.1">
    <property type="nucleotide sequence ID" value="NZ_BAABEY010000025.1"/>
</dbReference>
<dbReference type="Proteomes" id="UP001501508">
    <property type="component" value="Unassembled WGS sequence"/>
</dbReference>
<accession>A0ABP8M363</accession>
<evidence type="ECO:0000313" key="4">
    <source>
        <dbReference type="EMBL" id="GAA4441550.1"/>
    </source>
</evidence>
<dbReference type="EMBL" id="BAABEY010000025">
    <property type="protein sequence ID" value="GAA4441550.1"/>
    <property type="molecule type" value="Genomic_DNA"/>
</dbReference>
<dbReference type="Gene3D" id="2.60.120.1440">
    <property type="match status" value="1"/>
</dbReference>
<gene>
    <name evidence="4" type="ORF">GCM10023091_27000</name>
</gene>
<proteinExistence type="predicted"/>
<dbReference type="InterPro" id="IPR006860">
    <property type="entry name" value="FecR"/>
</dbReference>
<protein>
    <submittedName>
        <fullName evidence="4">DUF4974 domain-containing protein</fullName>
    </submittedName>
</protein>
<keyword evidence="1" id="KW-0812">Transmembrane</keyword>
<keyword evidence="1" id="KW-1133">Transmembrane helix</keyword>
<keyword evidence="1" id="KW-0472">Membrane</keyword>
<feature type="transmembrane region" description="Helical" evidence="1">
    <location>
        <begin position="94"/>
        <end position="115"/>
    </location>
</feature>
<comment type="caution">
    <text evidence="4">The sequence shown here is derived from an EMBL/GenBank/DDBJ whole genome shotgun (WGS) entry which is preliminary data.</text>
</comment>
<feature type="domain" description="Protein FecR C-terminal" evidence="3">
    <location>
        <begin position="332"/>
        <end position="398"/>
    </location>
</feature>